<accession>A0AAZ1XKK3</accession>
<organism evidence="1 2">
    <name type="scientific">Oreochromis aureus</name>
    <name type="common">Israeli tilapia</name>
    <name type="synonym">Chromis aureus</name>
    <dbReference type="NCBI Taxonomy" id="47969"/>
    <lineage>
        <taxon>Eukaryota</taxon>
        <taxon>Metazoa</taxon>
        <taxon>Chordata</taxon>
        <taxon>Craniata</taxon>
        <taxon>Vertebrata</taxon>
        <taxon>Euteleostomi</taxon>
        <taxon>Actinopterygii</taxon>
        <taxon>Neopterygii</taxon>
        <taxon>Teleostei</taxon>
        <taxon>Neoteleostei</taxon>
        <taxon>Acanthomorphata</taxon>
        <taxon>Ovalentaria</taxon>
        <taxon>Cichlomorphae</taxon>
        <taxon>Cichliformes</taxon>
        <taxon>Cichlidae</taxon>
        <taxon>African cichlids</taxon>
        <taxon>Pseudocrenilabrinae</taxon>
        <taxon>Oreochromini</taxon>
        <taxon>Oreochromis</taxon>
    </lineage>
</organism>
<protein>
    <submittedName>
        <fullName evidence="1">Uncharacterized protein</fullName>
    </submittedName>
</protein>
<keyword evidence="2" id="KW-1185">Reference proteome</keyword>
<evidence type="ECO:0000313" key="2">
    <source>
        <dbReference type="Proteomes" id="UP000472276"/>
    </source>
</evidence>
<proteinExistence type="predicted"/>
<reference evidence="1" key="3">
    <citation type="submission" date="2025-09" db="UniProtKB">
        <authorList>
            <consortium name="Ensembl"/>
        </authorList>
    </citation>
    <scope>IDENTIFICATION</scope>
</reference>
<sequence length="450" mass="51998">MTPPPPTCLHNTGSKMKYQRRLPSLFLTLVLCFSPWSTSGKTFYSHYGIKCTDDCHPQSDSVNQTYQCTVHKTDGTKELQYCSPRSGVDYKGNMCFDCCEQHGSDYYWCKTASGLEYCGDVMEDLNHYTLTYGMPCYDSCEMHSENYYWCHSTKGWNYCSPRKNVDYKGNACRQDHPCDTHGKDYHWCNLDKGGWDKCGRVEPKAVIHDTIYRKHCTDDCQYSNYYFWCHIHNSWSYCSPTPDVTYKGVPCRSDHNCGDHGYSYNWCYTTDNNDWDYCGVISPGECRYSVQPRTKRQPKEPNQTNLPEVICTQEDIDNNRRRVTTFRAVENHPDIAESHNYLAEALGLINEWDGRGLGQQARSNLVNSSNLHIDLQGLFNRNNQQYYNLQVQVNSPRGSGESTTLAHIEVPEGTPLGYMRLALRESLQNRVRVSLEVTDQPINNNCHRRH</sequence>
<dbReference type="InterPro" id="IPR053358">
    <property type="entry name" value="Diff-assoc_signaling"/>
</dbReference>
<dbReference type="Proteomes" id="UP000472276">
    <property type="component" value="Unassembled WGS sequence"/>
</dbReference>
<dbReference type="KEGG" id="oau:116321612"/>
<gene>
    <name evidence="1" type="primary">LOC116321612</name>
</gene>
<dbReference type="Ensembl" id="ENSOABT00000084588.1">
    <property type="protein sequence ID" value="ENSOABP00000068138.1"/>
    <property type="gene ID" value="ENSOABG00000027829.1"/>
</dbReference>
<dbReference type="GeneID" id="116321612"/>
<reference evidence="1" key="2">
    <citation type="submission" date="2025-08" db="UniProtKB">
        <authorList>
            <consortium name="Ensembl"/>
        </authorList>
    </citation>
    <scope>IDENTIFICATION</scope>
</reference>
<dbReference type="PANTHER" id="PTHR34261">
    <property type="entry name" value="APC REGULATOR OF WNT-SIGNALING PATHWAY-RELATED"/>
    <property type="match status" value="1"/>
</dbReference>
<dbReference type="PANTHER" id="PTHR34261:SF1">
    <property type="entry name" value="TUBULIN POLYMERIZATION-PROMOTING PROTEIN"/>
    <property type="match status" value="1"/>
</dbReference>
<dbReference type="AlphaFoldDB" id="A0AAZ1XKK3"/>
<evidence type="ECO:0000313" key="1">
    <source>
        <dbReference type="Ensembl" id="ENSOABP00000068138.1"/>
    </source>
</evidence>
<reference evidence="2" key="1">
    <citation type="submission" date="2020-03" db="EMBL/GenBank/DDBJ databases">
        <title>Evolution of repeat sequences and sex chromosomes of tilapia species revealed by chromosome-level genomes.</title>
        <authorList>
            <person name="Xu L."/>
            <person name="Tao W."/>
            <person name="Wang D."/>
            <person name="Zhou Q."/>
        </authorList>
    </citation>
    <scope>NUCLEOTIDE SEQUENCE [LARGE SCALE GENOMIC DNA]</scope>
    <source>
        <strain evidence="2">Israel</strain>
    </source>
</reference>
<name>A0AAZ1XKK3_OREAU</name>
<dbReference type="RefSeq" id="XP_039476402.1">
    <property type="nucleotide sequence ID" value="XM_039620468.1"/>
</dbReference>